<gene>
    <name evidence="2" type="ORF">P271_668</name>
</gene>
<keyword evidence="1" id="KW-1133">Transmembrane helix</keyword>
<keyword evidence="3" id="KW-1185">Reference proteome</keyword>
<feature type="non-terminal residue" evidence="2">
    <location>
        <position position="1"/>
    </location>
</feature>
<sequence>FKSLRILHVLWFKSILSSLYLYFFILKILIFTLSQYNKKPPGLFFNNGLGTTYIY</sequence>
<keyword evidence="1" id="KW-0812">Transmembrane</keyword>
<dbReference type="AlphaFoldDB" id="A0A084U4C0"/>
<evidence type="ECO:0000256" key="1">
    <source>
        <dbReference type="SAM" id="Phobius"/>
    </source>
</evidence>
<protein>
    <submittedName>
        <fullName evidence="2">Abi-like protein</fullName>
    </submittedName>
</protein>
<evidence type="ECO:0000313" key="2">
    <source>
        <dbReference type="EMBL" id="KFB07806.1"/>
    </source>
</evidence>
<name>A0A084U4C0_MALIO</name>
<organism evidence="2 3">
    <name type="scientific">Malacoplasma iowae DK-CPA</name>
    <dbReference type="NCBI Taxonomy" id="1394179"/>
    <lineage>
        <taxon>Bacteria</taxon>
        <taxon>Bacillati</taxon>
        <taxon>Mycoplasmatota</taxon>
        <taxon>Mycoplasmoidales</taxon>
        <taxon>Mycoplasmoidaceae</taxon>
        <taxon>Malacoplasma</taxon>
    </lineage>
</organism>
<dbReference type="EMBL" id="AWQU01000061">
    <property type="protein sequence ID" value="KFB07806.1"/>
    <property type="molecule type" value="Genomic_DNA"/>
</dbReference>
<reference evidence="2 3" key="1">
    <citation type="journal article" date="2014" name="PLoS ONE">
        <title>Reduction of Hydrogen Peroxide Accumulation and Toxicity by a Catalase from Mycoplasma iowae.</title>
        <authorList>
            <person name="Pritchard R.E."/>
            <person name="Prassinos A.J."/>
            <person name="Osborne J.D."/>
            <person name="Raviv Z."/>
            <person name="Balish M.F."/>
        </authorList>
    </citation>
    <scope>NUCLEOTIDE SEQUENCE [LARGE SCALE GENOMIC DNA]</scope>
    <source>
        <strain evidence="2 3">DK-CPA</strain>
    </source>
</reference>
<evidence type="ECO:0000313" key="3">
    <source>
        <dbReference type="Proteomes" id="UP000028523"/>
    </source>
</evidence>
<keyword evidence="1" id="KW-0472">Membrane</keyword>
<proteinExistence type="predicted"/>
<accession>A0A084U4C0</accession>
<comment type="caution">
    <text evidence="2">The sequence shown here is derived from an EMBL/GenBank/DDBJ whole genome shotgun (WGS) entry which is preliminary data.</text>
</comment>
<feature type="transmembrane region" description="Helical" evidence="1">
    <location>
        <begin position="6"/>
        <end position="30"/>
    </location>
</feature>
<dbReference type="Proteomes" id="UP000028523">
    <property type="component" value="Unassembled WGS sequence"/>
</dbReference>